<organism evidence="2 3">
    <name type="scientific">Dendrobium thyrsiflorum</name>
    <name type="common">Pinecone-like raceme dendrobium</name>
    <name type="synonym">Orchid</name>
    <dbReference type="NCBI Taxonomy" id="117978"/>
    <lineage>
        <taxon>Eukaryota</taxon>
        <taxon>Viridiplantae</taxon>
        <taxon>Streptophyta</taxon>
        <taxon>Embryophyta</taxon>
        <taxon>Tracheophyta</taxon>
        <taxon>Spermatophyta</taxon>
        <taxon>Magnoliopsida</taxon>
        <taxon>Liliopsida</taxon>
        <taxon>Asparagales</taxon>
        <taxon>Orchidaceae</taxon>
        <taxon>Epidendroideae</taxon>
        <taxon>Malaxideae</taxon>
        <taxon>Dendrobiinae</taxon>
        <taxon>Dendrobium</taxon>
    </lineage>
</organism>
<dbReference type="AlphaFoldDB" id="A0ABD0U8J1"/>
<evidence type="ECO:0000313" key="3">
    <source>
        <dbReference type="Proteomes" id="UP001552299"/>
    </source>
</evidence>
<dbReference type="EMBL" id="JANQDX010000017">
    <property type="protein sequence ID" value="KAL0908840.1"/>
    <property type="molecule type" value="Genomic_DNA"/>
</dbReference>
<dbReference type="Proteomes" id="UP001552299">
    <property type="component" value="Unassembled WGS sequence"/>
</dbReference>
<dbReference type="PANTHER" id="PTHR33416:SF20">
    <property type="entry name" value="NUCLEAR PORE COMPLEX PROTEIN NUP1"/>
    <property type="match status" value="1"/>
</dbReference>
<comment type="caution">
    <text evidence="2">The sequence shown here is derived from an EMBL/GenBank/DDBJ whole genome shotgun (WGS) entry which is preliminary data.</text>
</comment>
<dbReference type="PANTHER" id="PTHR33416">
    <property type="entry name" value="NUCLEAR PORE COMPLEX PROTEIN NUP1"/>
    <property type="match status" value="1"/>
</dbReference>
<gene>
    <name evidence="2" type="ORF">M5K25_023349</name>
</gene>
<evidence type="ECO:0000256" key="1">
    <source>
        <dbReference type="SAM" id="MobiDB-lite"/>
    </source>
</evidence>
<name>A0ABD0U8J1_DENTH</name>
<reference evidence="2 3" key="1">
    <citation type="journal article" date="2024" name="Plant Biotechnol. J.">
        <title>Dendrobium thyrsiflorum genome and its molecular insights into genes involved in important horticultural traits.</title>
        <authorList>
            <person name="Chen B."/>
            <person name="Wang J.Y."/>
            <person name="Zheng P.J."/>
            <person name="Li K.L."/>
            <person name="Liang Y.M."/>
            <person name="Chen X.F."/>
            <person name="Zhang C."/>
            <person name="Zhao X."/>
            <person name="He X."/>
            <person name="Zhang G.Q."/>
            <person name="Liu Z.J."/>
            <person name="Xu Q."/>
        </authorList>
    </citation>
    <scope>NUCLEOTIDE SEQUENCE [LARGE SCALE GENOMIC DNA]</scope>
    <source>
        <strain evidence="2">GZMU011</strain>
    </source>
</reference>
<feature type="region of interest" description="Disordered" evidence="1">
    <location>
        <begin position="1"/>
        <end position="35"/>
    </location>
</feature>
<evidence type="ECO:0000313" key="2">
    <source>
        <dbReference type="EMBL" id="KAL0908840.1"/>
    </source>
</evidence>
<proteinExistence type="predicted"/>
<sequence>MVATEHEGGTGGKFRKQPLRRVSSTPYDRPPLAARGICVPPSESEAGGSRWFSKLVDPTSRVIIRSASRLFSVFGKGLAAPPGLFGFRIHASFRTLEARLALSRSGPRSAPSRTPRLCLARQKLDRPRPQWLHPTTSFGSISGFRLCASAWLRLDRLQVRLVPLARVCRLRLPLVRSSSARSGPNGFFFRTFARFRPLRSSGSVSRLVAPSFSFISTRLLHGRLETTSKEKAAGSDSSDLLFFSSTNRSSIGNEGRWL</sequence>
<accession>A0ABD0U8J1</accession>
<protein>
    <submittedName>
        <fullName evidence="2">Uncharacterized protein</fullName>
    </submittedName>
</protein>
<keyword evidence="3" id="KW-1185">Reference proteome</keyword>